<evidence type="ECO:0000256" key="1">
    <source>
        <dbReference type="ARBA" id="ARBA00022801"/>
    </source>
</evidence>
<organism evidence="4 5">
    <name type="scientific">Hyphomicrobium nitrativorans NL23</name>
    <dbReference type="NCBI Taxonomy" id="1029756"/>
    <lineage>
        <taxon>Bacteria</taxon>
        <taxon>Pseudomonadati</taxon>
        <taxon>Pseudomonadota</taxon>
        <taxon>Alphaproteobacteria</taxon>
        <taxon>Hyphomicrobiales</taxon>
        <taxon>Hyphomicrobiaceae</taxon>
        <taxon>Hyphomicrobium</taxon>
    </lineage>
</organism>
<dbReference type="PATRIC" id="fig|1029756.8.peg.3090"/>
<dbReference type="SUPFAM" id="SSF53474">
    <property type="entry name" value="alpha/beta-Hydrolases"/>
    <property type="match status" value="1"/>
</dbReference>
<dbReference type="InterPro" id="IPR029058">
    <property type="entry name" value="AB_hydrolase_fold"/>
</dbReference>
<dbReference type="PANTHER" id="PTHR43798:SF31">
    <property type="entry name" value="AB HYDROLASE SUPERFAMILY PROTEIN YCLE"/>
    <property type="match status" value="1"/>
</dbReference>
<keyword evidence="5" id="KW-1185">Reference proteome</keyword>
<dbReference type="Gene3D" id="3.40.50.1820">
    <property type="entry name" value="alpha/beta hydrolase"/>
    <property type="match status" value="1"/>
</dbReference>
<evidence type="ECO:0000313" key="5">
    <source>
        <dbReference type="Proteomes" id="UP000018542"/>
    </source>
</evidence>
<feature type="active site" description="Charge relay system" evidence="2">
    <location>
        <position position="214"/>
    </location>
</feature>
<dbReference type="HOGENOM" id="CLU_076594_1_0_5"/>
<dbReference type="OrthoDB" id="8476759at2"/>
<dbReference type="InterPro" id="IPR022742">
    <property type="entry name" value="Hydrolase_4"/>
</dbReference>
<feature type="active site" description="Nucleophile" evidence="2">
    <location>
        <position position="91"/>
    </location>
</feature>
<dbReference type="Pfam" id="PF12146">
    <property type="entry name" value="Hydrolase_4"/>
    <property type="match status" value="1"/>
</dbReference>
<dbReference type="PRINTS" id="PR00111">
    <property type="entry name" value="ABHYDROLASE"/>
</dbReference>
<proteinExistence type="predicted"/>
<gene>
    <name evidence="4" type="ORF">W911_14835</name>
</gene>
<feature type="domain" description="Serine aminopeptidase S33" evidence="3">
    <location>
        <begin position="17"/>
        <end position="249"/>
    </location>
</feature>
<evidence type="ECO:0000313" key="4">
    <source>
        <dbReference type="EMBL" id="AHB49375.1"/>
    </source>
</evidence>
<dbReference type="GO" id="GO:0052689">
    <property type="term" value="F:carboxylic ester hydrolase activity"/>
    <property type="evidence" value="ECO:0007669"/>
    <property type="project" value="InterPro"/>
</dbReference>
<dbReference type="AlphaFoldDB" id="V5SH53"/>
<dbReference type="GO" id="GO:0016020">
    <property type="term" value="C:membrane"/>
    <property type="evidence" value="ECO:0007669"/>
    <property type="project" value="TreeGrafter"/>
</dbReference>
<dbReference type="KEGG" id="hni:W911_14835"/>
<feature type="active site" description="Charge relay system" evidence="2">
    <location>
        <position position="243"/>
    </location>
</feature>
<dbReference type="InterPro" id="IPR000073">
    <property type="entry name" value="AB_hydrolase_1"/>
</dbReference>
<dbReference type="InterPro" id="IPR050266">
    <property type="entry name" value="AB_hydrolase_sf"/>
</dbReference>
<dbReference type="InterPro" id="IPR012354">
    <property type="entry name" value="Esterase_lipase"/>
</dbReference>
<dbReference type="EMBL" id="CP006912">
    <property type="protein sequence ID" value="AHB49375.1"/>
    <property type="molecule type" value="Genomic_DNA"/>
</dbReference>
<evidence type="ECO:0000259" key="3">
    <source>
        <dbReference type="Pfam" id="PF12146"/>
    </source>
</evidence>
<protein>
    <submittedName>
        <fullName evidence="4">Alpha/beta hydrolase</fullName>
    </submittedName>
</protein>
<reference evidence="4 5" key="1">
    <citation type="journal article" date="2014" name="Genome Announc.">
        <title>Complete Genome Sequence of Hyphomicrobium nitrativorans Strain NL23, a Denitrifying Bacterium Isolated from Biofilm of a Methanol-Fed Denitrification System Treating Seawater at the Montreal Biodome.</title>
        <authorList>
            <person name="Martineau C."/>
            <person name="Villeneuve C."/>
            <person name="Mauffrey F."/>
            <person name="Villemur R."/>
        </authorList>
    </citation>
    <scope>NUCLEOTIDE SEQUENCE [LARGE SCALE GENOMIC DNA]</scope>
    <source>
        <strain evidence="4">NL23</strain>
    </source>
</reference>
<dbReference type="STRING" id="1029756.W911_14835"/>
<accession>V5SH53</accession>
<dbReference type="PIRSF" id="PIRSF017388">
    <property type="entry name" value="Esterase_lipase"/>
    <property type="match status" value="1"/>
</dbReference>
<dbReference type="Proteomes" id="UP000018542">
    <property type="component" value="Chromosome"/>
</dbReference>
<dbReference type="PANTHER" id="PTHR43798">
    <property type="entry name" value="MONOACYLGLYCEROL LIPASE"/>
    <property type="match status" value="1"/>
</dbReference>
<sequence length="290" mass="31206">MQSSERTFGTERGRVGVLLIHGLCGSPGEIRFVANGLVREGYEVVTPTLAGHGGSEADLVATTWQDWYASAEKGLEELHATCDTVIVGGLSTGAVLSLMLAARHPDKVQGVALYSPTLWLSGRQVPWYVPLFRLIDSKKVANLFRFPVPVHVGIKDQRIRDFIRSAMASGGGTKAAQVSTPGGAVLERRRLADVVIRELDAVTQPVLIVHARDDDYAGLDNATYLQRKIAGPVDLVVLDDSFHMVTIDRERHTVLARTAAFVARIAGAVAGRRDDASVENACAELVQSAA</sequence>
<evidence type="ECO:0000256" key="2">
    <source>
        <dbReference type="PIRSR" id="PIRSR017388-1"/>
    </source>
</evidence>
<keyword evidence="1 4" id="KW-0378">Hydrolase</keyword>
<name>V5SH53_9HYPH</name>